<gene>
    <name evidence="2" type="ORF">TWF696_003277</name>
</gene>
<proteinExistence type="predicted"/>
<feature type="compositionally biased region" description="Pro residues" evidence="1">
    <location>
        <begin position="82"/>
        <end position="92"/>
    </location>
</feature>
<evidence type="ECO:0000256" key="1">
    <source>
        <dbReference type="SAM" id="MobiDB-lite"/>
    </source>
</evidence>
<name>A0AAV9TYC5_9PEZI</name>
<reference evidence="2 3" key="1">
    <citation type="submission" date="2019-10" db="EMBL/GenBank/DDBJ databases">
        <authorList>
            <person name="Palmer J.M."/>
        </authorList>
    </citation>
    <scope>NUCLEOTIDE SEQUENCE [LARGE SCALE GENOMIC DNA]</scope>
    <source>
        <strain evidence="2 3">TWF696</strain>
    </source>
</reference>
<feature type="compositionally biased region" description="Polar residues" evidence="1">
    <location>
        <begin position="57"/>
        <end position="67"/>
    </location>
</feature>
<organism evidence="2 3">
    <name type="scientific">Orbilia brochopaga</name>
    <dbReference type="NCBI Taxonomy" id="3140254"/>
    <lineage>
        <taxon>Eukaryota</taxon>
        <taxon>Fungi</taxon>
        <taxon>Dikarya</taxon>
        <taxon>Ascomycota</taxon>
        <taxon>Pezizomycotina</taxon>
        <taxon>Orbiliomycetes</taxon>
        <taxon>Orbiliales</taxon>
        <taxon>Orbiliaceae</taxon>
        <taxon>Orbilia</taxon>
    </lineage>
</organism>
<keyword evidence="3" id="KW-1185">Reference proteome</keyword>
<dbReference type="AlphaFoldDB" id="A0AAV9TYC5"/>
<dbReference type="EMBL" id="JAVHNQ010000016">
    <property type="protein sequence ID" value="KAK6331218.1"/>
    <property type="molecule type" value="Genomic_DNA"/>
</dbReference>
<dbReference type="Proteomes" id="UP001375240">
    <property type="component" value="Unassembled WGS sequence"/>
</dbReference>
<evidence type="ECO:0000313" key="2">
    <source>
        <dbReference type="EMBL" id="KAK6331218.1"/>
    </source>
</evidence>
<protein>
    <submittedName>
        <fullName evidence="2">Uncharacterized protein</fullName>
    </submittedName>
</protein>
<comment type="caution">
    <text evidence="2">The sequence shown here is derived from an EMBL/GenBank/DDBJ whole genome shotgun (WGS) entry which is preliminary data.</text>
</comment>
<sequence>MDTDAESVRTFYSARTQQTNEGGERPRPVPQLTVHHRPRARASSLPTRLGTPEAGSTGATRRASTSPAAPKPSHQAAVREPPLAPRNRPPPASWGKTDPTSK</sequence>
<evidence type="ECO:0000313" key="3">
    <source>
        <dbReference type="Proteomes" id="UP001375240"/>
    </source>
</evidence>
<feature type="region of interest" description="Disordered" evidence="1">
    <location>
        <begin position="1"/>
        <end position="102"/>
    </location>
</feature>
<accession>A0AAV9TYC5</accession>